<sequence length="363" mass="41432">MATIIPPPSMTGSPPKTSATNTLLSDTCDLRQSALGFLDLPPEIRLQIYGYLLLTVQSVSLASKTPYSRLSPILIIEHRNKRPGGIKPSTVAVPWSSWQAVPFRTYSAILSTCKAVHDEAISLLYEKNVFNFYLPNEAKDEAAIAPSLSEQCDNVFKYEDNSWQQEGPLLLKDSTFACFLHRIGPRNAASLKAIIFHAKDGDIGRYQFSVVGSLLERHVPNVKFVRFNVTQMRIYVPRINSTRVDTEEELKRLLRVLTDLVRGCSSLEEFDFVGEGFPYDIWLPNGDRKFVSFREKSQHPYLREIVRMLKERKERKKAHLRMARENEKVEREGLLLQFFQRDEVSTHKHQRSKMRVGATTAGS</sequence>
<dbReference type="EMBL" id="CAJPDR010000275">
    <property type="protein sequence ID" value="CAF9929972.1"/>
    <property type="molecule type" value="Genomic_DNA"/>
</dbReference>
<dbReference type="InterPro" id="IPR038883">
    <property type="entry name" value="AN11006-like"/>
</dbReference>
<dbReference type="Proteomes" id="UP000664203">
    <property type="component" value="Unassembled WGS sequence"/>
</dbReference>
<evidence type="ECO:0000313" key="4">
    <source>
        <dbReference type="Proteomes" id="UP000664203"/>
    </source>
</evidence>
<dbReference type="PANTHER" id="PTHR42085">
    <property type="entry name" value="F-BOX DOMAIN-CONTAINING PROTEIN"/>
    <property type="match status" value="1"/>
</dbReference>
<reference evidence="3" key="1">
    <citation type="submission" date="2021-03" db="EMBL/GenBank/DDBJ databases">
        <authorList>
            <person name="Tagirdzhanova G."/>
        </authorList>
    </citation>
    <scope>NUCLEOTIDE SEQUENCE</scope>
</reference>
<dbReference type="Pfam" id="PF24864">
    <property type="entry name" value="DUF7730"/>
    <property type="match status" value="1"/>
</dbReference>
<dbReference type="InterPro" id="IPR056632">
    <property type="entry name" value="DUF7730"/>
</dbReference>
<organism evidence="3 4">
    <name type="scientific">Alectoria fallacina</name>
    <dbReference type="NCBI Taxonomy" id="1903189"/>
    <lineage>
        <taxon>Eukaryota</taxon>
        <taxon>Fungi</taxon>
        <taxon>Dikarya</taxon>
        <taxon>Ascomycota</taxon>
        <taxon>Pezizomycotina</taxon>
        <taxon>Lecanoromycetes</taxon>
        <taxon>OSLEUM clade</taxon>
        <taxon>Lecanoromycetidae</taxon>
        <taxon>Lecanorales</taxon>
        <taxon>Lecanorineae</taxon>
        <taxon>Parmeliaceae</taxon>
        <taxon>Alectoria</taxon>
    </lineage>
</organism>
<dbReference type="OrthoDB" id="2951834at2759"/>
<evidence type="ECO:0000313" key="3">
    <source>
        <dbReference type="EMBL" id="CAF9929972.1"/>
    </source>
</evidence>
<evidence type="ECO:0000256" key="1">
    <source>
        <dbReference type="SAM" id="MobiDB-lite"/>
    </source>
</evidence>
<keyword evidence="4" id="KW-1185">Reference proteome</keyword>
<dbReference type="AlphaFoldDB" id="A0A8H3FVS5"/>
<feature type="domain" description="DUF7730" evidence="2">
    <location>
        <begin position="32"/>
        <end position="133"/>
    </location>
</feature>
<name>A0A8H3FVS5_9LECA</name>
<proteinExistence type="predicted"/>
<evidence type="ECO:0000259" key="2">
    <source>
        <dbReference type="Pfam" id="PF24864"/>
    </source>
</evidence>
<feature type="region of interest" description="Disordered" evidence="1">
    <location>
        <begin position="1"/>
        <end position="20"/>
    </location>
</feature>
<accession>A0A8H3FVS5</accession>
<comment type="caution">
    <text evidence="3">The sequence shown here is derived from an EMBL/GenBank/DDBJ whole genome shotgun (WGS) entry which is preliminary data.</text>
</comment>
<feature type="compositionally biased region" description="Polar residues" evidence="1">
    <location>
        <begin position="10"/>
        <end position="20"/>
    </location>
</feature>
<protein>
    <recommendedName>
        <fullName evidence="2">DUF7730 domain-containing protein</fullName>
    </recommendedName>
</protein>
<dbReference type="PANTHER" id="PTHR42085:SF2">
    <property type="entry name" value="F-BOX DOMAIN-CONTAINING PROTEIN"/>
    <property type="match status" value="1"/>
</dbReference>
<gene>
    <name evidence="3" type="ORF">ALECFALPRED_004495</name>
</gene>